<evidence type="ECO:0000313" key="1">
    <source>
        <dbReference type="EMBL" id="KOF75245.1"/>
    </source>
</evidence>
<name>A0A0L8GFB7_OCTBM</name>
<protein>
    <submittedName>
        <fullName evidence="1">Uncharacterized protein</fullName>
    </submittedName>
</protein>
<proteinExistence type="predicted"/>
<dbReference type="EMBL" id="KQ422263">
    <property type="protein sequence ID" value="KOF75245.1"/>
    <property type="molecule type" value="Genomic_DNA"/>
</dbReference>
<gene>
    <name evidence="1" type="ORF">OCBIM_22035057mg</name>
</gene>
<sequence length="106" mass="12882">MNHWQLLMWYVSPKSNHSPHMEENYRNHHTADNFILINVNIFYLGMKEFWWKSPRKNQKKRKNRNKGFIEQILQQYLLVLTSLTSSLSVYSRMSPLSHCQHQVSYQ</sequence>
<reference evidence="1" key="1">
    <citation type="submission" date="2015-07" db="EMBL/GenBank/DDBJ databases">
        <title>MeaNS - Measles Nucleotide Surveillance Program.</title>
        <authorList>
            <person name="Tran T."/>
            <person name="Druce J."/>
        </authorList>
    </citation>
    <scope>NUCLEOTIDE SEQUENCE</scope>
    <source>
        <strain evidence="1">UCB-OBI-ISO-001</strain>
        <tissue evidence="1">Gonad</tissue>
    </source>
</reference>
<accession>A0A0L8GFB7</accession>
<dbReference type="AlphaFoldDB" id="A0A0L8GFB7"/>
<organism evidence="1">
    <name type="scientific">Octopus bimaculoides</name>
    <name type="common">California two-spotted octopus</name>
    <dbReference type="NCBI Taxonomy" id="37653"/>
    <lineage>
        <taxon>Eukaryota</taxon>
        <taxon>Metazoa</taxon>
        <taxon>Spiralia</taxon>
        <taxon>Lophotrochozoa</taxon>
        <taxon>Mollusca</taxon>
        <taxon>Cephalopoda</taxon>
        <taxon>Coleoidea</taxon>
        <taxon>Octopodiformes</taxon>
        <taxon>Octopoda</taxon>
        <taxon>Incirrata</taxon>
        <taxon>Octopodidae</taxon>
        <taxon>Octopus</taxon>
    </lineage>
</organism>